<evidence type="ECO:0000256" key="4">
    <source>
        <dbReference type="ARBA" id="ARBA00022741"/>
    </source>
</evidence>
<gene>
    <name evidence="10" type="primary">trpS</name>
    <name evidence="10" type="ORF">MDPP_00288</name>
</gene>
<dbReference type="InterPro" id="IPR014729">
    <property type="entry name" value="Rossmann-like_a/b/a_fold"/>
</dbReference>
<dbReference type="PANTHER" id="PTHR43766:SF1">
    <property type="entry name" value="TRYPTOPHAN--TRNA LIGASE, MITOCHONDRIAL"/>
    <property type="match status" value="1"/>
</dbReference>
<dbReference type="GO" id="GO:0005829">
    <property type="term" value="C:cytosol"/>
    <property type="evidence" value="ECO:0007669"/>
    <property type="project" value="TreeGrafter"/>
</dbReference>
<dbReference type="SUPFAM" id="SSF52374">
    <property type="entry name" value="Nucleotidylyl transferase"/>
    <property type="match status" value="1"/>
</dbReference>
<dbReference type="NCBIfam" id="TIGR00233">
    <property type="entry name" value="trpS"/>
    <property type="match status" value="1"/>
</dbReference>
<evidence type="ECO:0000256" key="2">
    <source>
        <dbReference type="ARBA" id="ARBA00013161"/>
    </source>
</evidence>
<reference evidence="10 11" key="1">
    <citation type="submission" date="2019-06" db="EMBL/GenBank/DDBJ databases">
        <title>Draft Genome Sequence of Candidatus Phytoplasma pini-Related Strain MDPP: A Resource for Comparative Genomics of Gymnosperm-infecting Phytoplasmas.</title>
        <authorList>
            <person name="Cai W."/>
            <person name="Costanzo S."/>
            <person name="Shao J."/>
            <person name="Zhao Y."/>
            <person name="Davis R."/>
        </authorList>
    </citation>
    <scope>NUCLEOTIDE SEQUENCE [LARGE SCALE GENOMIC DNA]</scope>
    <source>
        <strain evidence="10 11">MDPP</strain>
    </source>
</reference>
<dbReference type="GO" id="GO:0004830">
    <property type="term" value="F:tryptophan-tRNA ligase activity"/>
    <property type="evidence" value="ECO:0007669"/>
    <property type="project" value="UniProtKB-UniRule"/>
</dbReference>
<comment type="similarity">
    <text evidence="1 9">Belongs to the class-I aminoacyl-tRNA synthetase family.</text>
</comment>
<dbReference type="PRINTS" id="PR01039">
    <property type="entry name" value="TRNASYNTHTRP"/>
</dbReference>
<evidence type="ECO:0000256" key="3">
    <source>
        <dbReference type="ARBA" id="ARBA00022598"/>
    </source>
</evidence>
<keyword evidence="5 9" id="KW-0067">ATP-binding</keyword>
<proteinExistence type="inferred from homology"/>
<dbReference type="EMBL" id="VIAE01000006">
    <property type="protein sequence ID" value="TVY12220.1"/>
    <property type="molecule type" value="Genomic_DNA"/>
</dbReference>
<dbReference type="Pfam" id="PF00579">
    <property type="entry name" value="tRNA-synt_1b"/>
    <property type="match status" value="1"/>
</dbReference>
<keyword evidence="7 9" id="KW-0030">Aminoacyl-tRNA synthetase</keyword>
<dbReference type="InterPro" id="IPR002305">
    <property type="entry name" value="aa-tRNA-synth_Ic"/>
</dbReference>
<keyword evidence="6 9" id="KW-0648">Protein biosynthesis</keyword>
<evidence type="ECO:0000256" key="6">
    <source>
        <dbReference type="ARBA" id="ARBA00022917"/>
    </source>
</evidence>
<dbReference type="GO" id="GO:0005524">
    <property type="term" value="F:ATP binding"/>
    <property type="evidence" value="ECO:0007669"/>
    <property type="project" value="UniProtKB-KW"/>
</dbReference>
<dbReference type="AlphaFoldDB" id="A0A559KJB8"/>
<evidence type="ECO:0000256" key="1">
    <source>
        <dbReference type="ARBA" id="ARBA00005594"/>
    </source>
</evidence>
<dbReference type="Gene3D" id="1.10.240.10">
    <property type="entry name" value="Tyrosyl-Transfer RNA Synthetase"/>
    <property type="match status" value="1"/>
</dbReference>
<dbReference type="CDD" id="cd00806">
    <property type="entry name" value="TrpRS_core"/>
    <property type="match status" value="1"/>
</dbReference>
<keyword evidence="3 9" id="KW-0436">Ligase</keyword>
<dbReference type="GO" id="GO:0006436">
    <property type="term" value="P:tryptophanyl-tRNA aminoacylation"/>
    <property type="evidence" value="ECO:0007669"/>
    <property type="project" value="UniProtKB-UniRule"/>
</dbReference>
<dbReference type="InterPro" id="IPR002306">
    <property type="entry name" value="Trp-tRNA-ligase"/>
</dbReference>
<organism evidence="10 11">
    <name type="scientific">Candidatus Phytoplasma pini</name>
    <dbReference type="NCBI Taxonomy" id="267362"/>
    <lineage>
        <taxon>Bacteria</taxon>
        <taxon>Bacillati</taxon>
        <taxon>Mycoplasmatota</taxon>
        <taxon>Mollicutes</taxon>
        <taxon>Acholeplasmatales</taxon>
        <taxon>Acholeplasmataceae</taxon>
        <taxon>Candidatus Phytoplasma</taxon>
    </lineage>
</organism>
<evidence type="ECO:0000313" key="11">
    <source>
        <dbReference type="Proteomes" id="UP000320078"/>
    </source>
</evidence>
<evidence type="ECO:0000256" key="8">
    <source>
        <dbReference type="NCBIfam" id="TIGR00233"/>
    </source>
</evidence>
<name>A0A559KJB8_9MOLU</name>
<sequence>MLSEVNKKKLITGIKPTGDLTLGNYLGVIKNIVNLQEKYNSKYDFYVFIADLHSFTSFQEPSILKKRAEDIALLCLASGLKIEQTNLFIQSEILQHTYLSYIMESISYVGELKRMIQFKEYEKKTSSGNIRTSVLTYPLLMSSDILLYDADFVLVGQDQKQHLELTRLLATRFNNLYGNTFIVPEFISYNYMIKSLSDPLKKMSKSNKTLNSLKDDKGCIFLSEDLNNIRTKILKAVTDSENKIEYNSKTKPGISNLLTIYAIFKNWTLEETEKYFKNYDYDNFKSRLADLVVEKIKIIQQNFFNLKSNDLLKKVLDFGAKKASLIAEEKIKKINQKMGIFR</sequence>
<dbReference type="EC" id="6.1.1.2" evidence="2 8"/>
<dbReference type="Proteomes" id="UP000320078">
    <property type="component" value="Unassembled WGS sequence"/>
</dbReference>
<accession>A0A559KJB8</accession>
<evidence type="ECO:0000313" key="10">
    <source>
        <dbReference type="EMBL" id="TVY12220.1"/>
    </source>
</evidence>
<dbReference type="RefSeq" id="WP_144658460.1">
    <property type="nucleotide sequence ID" value="NZ_VIAE01000006.1"/>
</dbReference>
<dbReference type="PROSITE" id="PS00178">
    <property type="entry name" value="AA_TRNA_LIGASE_I"/>
    <property type="match status" value="1"/>
</dbReference>
<comment type="caution">
    <text evidence="10">The sequence shown here is derived from an EMBL/GenBank/DDBJ whole genome shotgun (WGS) entry which is preliminary data.</text>
</comment>
<dbReference type="PANTHER" id="PTHR43766">
    <property type="entry name" value="TRYPTOPHAN--TRNA LIGASE, MITOCHONDRIAL"/>
    <property type="match status" value="1"/>
</dbReference>
<dbReference type="InterPro" id="IPR001412">
    <property type="entry name" value="aa-tRNA-synth_I_CS"/>
</dbReference>
<dbReference type="InterPro" id="IPR050203">
    <property type="entry name" value="Trp-tRNA_synthetase"/>
</dbReference>
<keyword evidence="4 9" id="KW-0547">Nucleotide-binding</keyword>
<evidence type="ECO:0000256" key="9">
    <source>
        <dbReference type="RuleBase" id="RU363036"/>
    </source>
</evidence>
<dbReference type="Gene3D" id="3.40.50.620">
    <property type="entry name" value="HUPs"/>
    <property type="match status" value="1"/>
</dbReference>
<evidence type="ECO:0000256" key="5">
    <source>
        <dbReference type="ARBA" id="ARBA00022840"/>
    </source>
</evidence>
<dbReference type="OrthoDB" id="9801042at2"/>
<keyword evidence="11" id="KW-1185">Reference proteome</keyword>
<protein>
    <recommendedName>
        <fullName evidence="2 8">Tryptophan--tRNA ligase</fullName>
        <ecNumber evidence="2 8">6.1.1.2</ecNumber>
    </recommendedName>
</protein>
<evidence type="ECO:0000256" key="7">
    <source>
        <dbReference type="ARBA" id="ARBA00023146"/>
    </source>
</evidence>